<feature type="signal peptide" evidence="1">
    <location>
        <begin position="1"/>
        <end position="29"/>
    </location>
</feature>
<gene>
    <name evidence="2" type="ORF">DFP95_102158</name>
</gene>
<keyword evidence="1" id="KW-0732">Signal</keyword>
<dbReference type="Gene3D" id="3.40.33.10">
    <property type="entry name" value="CAP"/>
    <property type="match status" value="1"/>
</dbReference>
<dbReference type="OrthoDB" id="1766522at2"/>
<sequence length="351" mass="38557">MERKPISYAFKIAVVLSFMLSLLTGQAFAASSLSDSKLPARTAQEIKAQWTKLMNPSADFNIPFVRQPTVASPYTPGILKPQYILDGVNAVNFYRFISGLPHDVISTSSLNAQAQYGSVLMAAEDNFSHTPPKPADMPQSFFAKGLASTSSANIYASSGFDDHIVAHSVGAYMEDSDTGNLPVLGHRRWILNPPLLKVGFGLADSEDDWSYSAMQVFDKSRPKTVDYDYVAYPAAGAFPVEIFDSYYAWSISLNMIKFKLPVESGIKVYVKRLSDKKTWMLSSKNGKVSEKGAYFNLETHGYGSGTAIIFRPDGIAKFKAGDRYTVTVTGLKTLKGTSRPLTYTVNFMSVT</sequence>
<feature type="chain" id="PRO_5017720755" evidence="1">
    <location>
        <begin position="30"/>
        <end position="351"/>
    </location>
</feature>
<accession>A0A3D9ISW5</accession>
<dbReference type="EMBL" id="QRDY01000002">
    <property type="protein sequence ID" value="RED64737.1"/>
    <property type="molecule type" value="Genomic_DNA"/>
</dbReference>
<organism evidence="2 3">
    <name type="scientific">Cohnella lupini</name>
    <dbReference type="NCBI Taxonomy" id="1294267"/>
    <lineage>
        <taxon>Bacteria</taxon>
        <taxon>Bacillati</taxon>
        <taxon>Bacillota</taxon>
        <taxon>Bacilli</taxon>
        <taxon>Bacillales</taxon>
        <taxon>Paenibacillaceae</taxon>
        <taxon>Cohnella</taxon>
    </lineage>
</organism>
<dbReference type="InterPro" id="IPR035940">
    <property type="entry name" value="CAP_sf"/>
</dbReference>
<comment type="caution">
    <text evidence="2">The sequence shown here is derived from an EMBL/GenBank/DDBJ whole genome shotgun (WGS) entry which is preliminary data.</text>
</comment>
<evidence type="ECO:0000313" key="2">
    <source>
        <dbReference type="EMBL" id="RED64737.1"/>
    </source>
</evidence>
<proteinExistence type="predicted"/>
<dbReference type="SUPFAM" id="SSF55797">
    <property type="entry name" value="PR-1-like"/>
    <property type="match status" value="1"/>
</dbReference>
<dbReference type="CDD" id="cd05379">
    <property type="entry name" value="CAP_bacterial"/>
    <property type="match status" value="1"/>
</dbReference>
<evidence type="ECO:0000313" key="3">
    <source>
        <dbReference type="Proteomes" id="UP000256869"/>
    </source>
</evidence>
<keyword evidence="3" id="KW-1185">Reference proteome</keyword>
<dbReference type="RefSeq" id="WP_115991506.1">
    <property type="nucleotide sequence ID" value="NZ_QRDY01000002.1"/>
</dbReference>
<dbReference type="Proteomes" id="UP000256869">
    <property type="component" value="Unassembled WGS sequence"/>
</dbReference>
<evidence type="ECO:0000256" key="1">
    <source>
        <dbReference type="SAM" id="SignalP"/>
    </source>
</evidence>
<name>A0A3D9ISW5_9BACL</name>
<protein>
    <submittedName>
        <fullName evidence="2">Uncharacterized protein YkwD</fullName>
    </submittedName>
</protein>
<dbReference type="AlphaFoldDB" id="A0A3D9ISW5"/>
<reference evidence="2 3" key="1">
    <citation type="submission" date="2018-07" db="EMBL/GenBank/DDBJ databases">
        <title>Genomic Encyclopedia of Type Strains, Phase III (KMG-III): the genomes of soil and plant-associated and newly described type strains.</title>
        <authorList>
            <person name="Whitman W."/>
        </authorList>
    </citation>
    <scope>NUCLEOTIDE SEQUENCE [LARGE SCALE GENOMIC DNA]</scope>
    <source>
        <strain evidence="2 3">CECT 8236</strain>
    </source>
</reference>